<dbReference type="SUPFAM" id="SSF56112">
    <property type="entry name" value="Protein kinase-like (PK-like)"/>
    <property type="match status" value="1"/>
</dbReference>
<accession>A0A318LNC9</accession>
<dbReference type="Pfam" id="PF01636">
    <property type="entry name" value="APH"/>
    <property type="match status" value="1"/>
</dbReference>
<gene>
    <name evidence="2" type="ORF">BA062_21890</name>
</gene>
<protein>
    <recommendedName>
        <fullName evidence="1">Aminoglycoside phosphotransferase domain-containing protein</fullName>
    </recommendedName>
</protein>
<sequence length="146" mass="16322">MSGLARWRRLALDGRHVMQEPARDPVAEVGDAWQGNVAVPEYGEPVLLDLEQVGVGDPAWDLAPLAVDYADFSRVSDDDYRAFSDAYGADVLRWTGFRPVATVSELRWTAFVLSKADGTNDATREARHRLACLRGEVERPWSWTAF</sequence>
<dbReference type="EMBL" id="MASU01000009">
    <property type="protein sequence ID" value="PXY28527.1"/>
    <property type="molecule type" value="Genomic_DNA"/>
</dbReference>
<evidence type="ECO:0000259" key="1">
    <source>
        <dbReference type="Pfam" id="PF01636"/>
    </source>
</evidence>
<comment type="caution">
    <text evidence="2">The sequence shown here is derived from an EMBL/GenBank/DDBJ whole genome shotgun (WGS) entry which is preliminary data.</text>
</comment>
<dbReference type="InterPro" id="IPR002575">
    <property type="entry name" value="Aminoglycoside_PTrfase"/>
</dbReference>
<reference evidence="2 3" key="1">
    <citation type="submission" date="2016-07" db="EMBL/GenBank/DDBJ databases">
        <title>Draft genome sequence of Prauserella sp. YIM 121212, isolated from alkaline soil.</title>
        <authorList>
            <person name="Ruckert C."/>
            <person name="Albersmeier A."/>
            <person name="Jiang C.-L."/>
            <person name="Jiang Y."/>
            <person name="Kalinowski J."/>
            <person name="Schneider O."/>
            <person name="Winkler A."/>
            <person name="Zotchev S.B."/>
        </authorList>
    </citation>
    <scope>NUCLEOTIDE SEQUENCE [LARGE SCALE GENOMIC DNA]</scope>
    <source>
        <strain evidence="2 3">YIM 121212</strain>
    </source>
</reference>
<evidence type="ECO:0000313" key="2">
    <source>
        <dbReference type="EMBL" id="PXY28527.1"/>
    </source>
</evidence>
<dbReference type="AlphaFoldDB" id="A0A318LNC9"/>
<name>A0A318LNC9_9PSEU</name>
<dbReference type="Proteomes" id="UP000247892">
    <property type="component" value="Unassembled WGS sequence"/>
</dbReference>
<feature type="domain" description="Aminoglycoside phosphotransferase" evidence="1">
    <location>
        <begin position="30"/>
        <end position="90"/>
    </location>
</feature>
<keyword evidence="3" id="KW-1185">Reference proteome</keyword>
<proteinExistence type="predicted"/>
<dbReference type="Gene3D" id="3.90.1200.10">
    <property type="match status" value="1"/>
</dbReference>
<dbReference type="InterPro" id="IPR011009">
    <property type="entry name" value="Kinase-like_dom_sf"/>
</dbReference>
<organism evidence="2 3">
    <name type="scientific">Prauserella flavalba</name>
    <dbReference type="NCBI Taxonomy" id="1477506"/>
    <lineage>
        <taxon>Bacteria</taxon>
        <taxon>Bacillati</taxon>
        <taxon>Actinomycetota</taxon>
        <taxon>Actinomycetes</taxon>
        <taxon>Pseudonocardiales</taxon>
        <taxon>Pseudonocardiaceae</taxon>
        <taxon>Prauserella</taxon>
    </lineage>
</organism>
<evidence type="ECO:0000313" key="3">
    <source>
        <dbReference type="Proteomes" id="UP000247892"/>
    </source>
</evidence>